<keyword evidence="2" id="KW-1185">Reference proteome</keyword>
<sequence>MADCGVLRSKAARRVRGSRGSSAETIASRDRASATFARHAASVVATAARLMASPSASSITRARPSEYVRRLFGVTVSLCRTLSPERIVVVRPLAAKTDRSARATFPDRGQPMSVEVYGQARSSAVVGTVPSKGAGVADASGSVAGASVAVGASVSVSTFGGVANAAGSMR</sequence>
<dbReference type="EMBL" id="JPXF01000008">
    <property type="protein sequence ID" value="KGJ79951.1"/>
    <property type="molecule type" value="Genomic_DNA"/>
</dbReference>
<evidence type="ECO:0000313" key="1">
    <source>
        <dbReference type="EMBL" id="KGJ79951.1"/>
    </source>
</evidence>
<gene>
    <name evidence="1" type="ORF">GY21_03470</name>
</gene>
<dbReference type="Proteomes" id="UP000029864">
    <property type="component" value="Unassembled WGS sequence"/>
</dbReference>
<accession>A0A099JP66</accession>
<dbReference type="AlphaFoldDB" id="A0A099JP66"/>
<name>A0A099JP66_9MICO</name>
<proteinExistence type="predicted"/>
<reference evidence="1 2" key="1">
    <citation type="submission" date="2014-08" db="EMBL/GenBank/DDBJ databases">
        <authorList>
            <person name="Sisinthy S."/>
        </authorList>
    </citation>
    <scope>NUCLEOTIDE SEQUENCE [LARGE SCALE GENOMIC DNA]</scope>
    <source>
        <strain evidence="1 2">RuG17</strain>
    </source>
</reference>
<comment type="caution">
    <text evidence="1">The sequence shown here is derived from an EMBL/GenBank/DDBJ whole genome shotgun (WGS) entry which is preliminary data.</text>
</comment>
<protein>
    <submittedName>
        <fullName evidence="1">Uncharacterized protein</fullName>
    </submittedName>
</protein>
<dbReference type="STRING" id="1001240.GY21_03470"/>
<organism evidence="1 2">
    <name type="scientific">Cryobacterium roopkundense</name>
    <dbReference type="NCBI Taxonomy" id="1001240"/>
    <lineage>
        <taxon>Bacteria</taxon>
        <taxon>Bacillati</taxon>
        <taxon>Actinomycetota</taxon>
        <taxon>Actinomycetes</taxon>
        <taxon>Micrococcales</taxon>
        <taxon>Microbacteriaceae</taxon>
        <taxon>Cryobacterium</taxon>
    </lineage>
</organism>
<evidence type="ECO:0000313" key="2">
    <source>
        <dbReference type="Proteomes" id="UP000029864"/>
    </source>
</evidence>